<dbReference type="Proteomes" id="UP001596072">
    <property type="component" value="Unassembled WGS sequence"/>
</dbReference>
<dbReference type="PANTHER" id="PTHR37461:SF1">
    <property type="entry name" value="ANTI-SIGMA-K FACTOR RSKA"/>
    <property type="match status" value="1"/>
</dbReference>
<evidence type="ECO:0000256" key="7">
    <source>
        <dbReference type="ARBA" id="ARBA00023136"/>
    </source>
</evidence>
<feature type="domain" description="Putative zinc-finger" evidence="13">
    <location>
        <begin position="12"/>
        <end position="44"/>
    </location>
</feature>
<evidence type="ECO:0000313" key="14">
    <source>
        <dbReference type="EMBL" id="MFC5729220.1"/>
    </source>
</evidence>
<gene>
    <name evidence="14" type="ORF">ACFPQB_09845</name>
</gene>
<accession>A0ABW0ZKR5</accession>
<feature type="domain" description="Anti-sigma K factor RskA C-terminal" evidence="12">
    <location>
        <begin position="114"/>
        <end position="249"/>
    </location>
</feature>
<evidence type="ECO:0000259" key="12">
    <source>
        <dbReference type="Pfam" id="PF10099"/>
    </source>
</evidence>
<evidence type="ECO:0000256" key="5">
    <source>
        <dbReference type="ARBA" id="ARBA00022989"/>
    </source>
</evidence>
<proteinExistence type="predicted"/>
<keyword evidence="6" id="KW-0805">Transcription regulation</keyword>
<keyword evidence="5 11" id="KW-1133">Transmembrane helix</keyword>
<evidence type="ECO:0000256" key="10">
    <source>
        <dbReference type="ARBA" id="ARBA00030803"/>
    </source>
</evidence>
<evidence type="ECO:0000256" key="11">
    <source>
        <dbReference type="SAM" id="Phobius"/>
    </source>
</evidence>
<protein>
    <recommendedName>
        <fullName evidence="10">Regulator of SigK</fullName>
    </recommendedName>
    <alternativeName>
        <fullName evidence="9">Sigma-K anti-sigma factor RskA</fullName>
    </alternativeName>
</protein>
<dbReference type="InterPro" id="IPR051474">
    <property type="entry name" value="Anti-sigma-K/W_factor"/>
</dbReference>
<dbReference type="PANTHER" id="PTHR37461">
    <property type="entry name" value="ANTI-SIGMA-K FACTOR RSKA"/>
    <property type="match status" value="1"/>
</dbReference>
<feature type="transmembrane region" description="Helical" evidence="11">
    <location>
        <begin position="111"/>
        <end position="131"/>
    </location>
</feature>
<evidence type="ECO:0000256" key="2">
    <source>
        <dbReference type="ARBA" id="ARBA00004236"/>
    </source>
</evidence>
<evidence type="ECO:0000256" key="9">
    <source>
        <dbReference type="ARBA" id="ARBA00029829"/>
    </source>
</evidence>
<keyword evidence="7 11" id="KW-0472">Membrane</keyword>
<evidence type="ECO:0000256" key="3">
    <source>
        <dbReference type="ARBA" id="ARBA00022475"/>
    </source>
</evidence>
<organism evidence="14 15">
    <name type="scientific">Nocardioides vastitatis</name>
    <dbReference type="NCBI Taxonomy" id="2568655"/>
    <lineage>
        <taxon>Bacteria</taxon>
        <taxon>Bacillati</taxon>
        <taxon>Actinomycetota</taxon>
        <taxon>Actinomycetes</taxon>
        <taxon>Propionibacteriales</taxon>
        <taxon>Nocardioidaceae</taxon>
        <taxon>Nocardioides</taxon>
    </lineage>
</organism>
<keyword evidence="15" id="KW-1185">Reference proteome</keyword>
<dbReference type="Pfam" id="PF10099">
    <property type="entry name" value="RskA_C"/>
    <property type="match status" value="1"/>
</dbReference>
<dbReference type="EMBL" id="JBHSNS010000003">
    <property type="protein sequence ID" value="MFC5729220.1"/>
    <property type="molecule type" value="Genomic_DNA"/>
</dbReference>
<sequence length="256" mass="27179">MTDHDQAPRGSDVHALSGAYAVDALDDVERAGFEKHLRECPACRAEVESLQEAAALLSTEPTAPPSELRDRVLAGIDQVRPLPPLRSGSTVAEPTDALAERRRRRLRLGRLPLLVAAAAVLIAAVGGAFWLQPGDEPKGPEITAAEKVLRAEDATRIAKRFPDGSQATVVVSRSEGRAVILTDDLKPAPDGKDYQLWLQTPAGELQPAGLMPDTRDTTKLLDGDASRATGVGITVEPDGGSEQPTSEPIAFFALDA</sequence>
<evidence type="ECO:0000256" key="8">
    <source>
        <dbReference type="ARBA" id="ARBA00023163"/>
    </source>
</evidence>
<reference evidence="15" key="1">
    <citation type="journal article" date="2019" name="Int. J. Syst. Evol. Microbiol.">
        <title>The Global Catalogue of Microorganisms (GCM) 10K type strain sequencing project: providing services to taxonomists for standard genome sequencing and annotation.</title>
        <authorList>
            <consortium name="The Broad Institute Genomics Platform"/>
            <consortium name="The Broad Institute Genome Sequencing Center for Infectious Disease"/>
            <person name="Wu L."/>
            <person name="Ma J."/>
        </authorList>
    </citation>
    <scope>NUCLEOTIDE SEQUENCE [LARGE SCALE GENOMIC DNA]</scope>
    <source>
        <strain evidence="15">YIM 94188</strain>
    </source>
</reference>
<comment type="subcellular location">
    <subcellularLocation>
        <location evidence="2">Cell membrane</location>
    </subcellularLocation>
    <subcellularLocation>
        <location evidence="1">Membrane</location>
        <topology evidence="1">Single-pass membrane protein</topology>
    </subcellularLocation>
</comment>
<evidence type="ECO:0000256" key="6">
    <source>
        <dbReference type="ARBA" id="ARBA00023015"/>
    </source>
</evidence>
<evidence type="ECO:0000313" key="15">
    <source>
        <dbReference type="Proteomes" id="UP001596072"/>
    </source>
</evidence>
<evidence type="ECO:0000256" key="4">
    <source>
        <dbReference type="ARBA" id="ARBA00022692"/>
    </source>
</evidence>
<keyword evidence="4 11" id="KW-0812">Transmembrane</keyword>
<name>A0ABW0ZKR5_9ACTN</name>
<dbReference type="RefSeq" id="WP_378527041.1">
    <property type="nucleotide sequence ID" value="NZ_JBHSNS010000003.1"/>
</dbReference>
<dbReference type="Gene3D" id="1.10.10.1320">
    <property type="entry name" value="Anti-sigma factor, zinc-finger domain"/>
    <property type="match status" value="1"/>
</dbReference>
<keyword evidence="8" id="KW-0804">Transcription</keyword>
<dbReference type="InterPro" id="IPR018764">
    <property type="entry name" value="RskA_C"/>
</dbReference>
<evidence type="ECO:0000256" key="1">
    <source>
        <dbReference type="ARBA" id="ARBA00004167"/>
    </source>
</evidence>
<dbReference type="InterPro" id="IPR041916">
    <property type="entry name" value="Anti_sigma_zinc_sf"/>
</dbReference>
<keyword evidence="3" id="KW-1003">Cell membrane</keyword>
<evidence type="ECO:0000259" key="13">
    <source>
        <dbReference type="Pfam" id="PF13490"/>
    </source>
</evidence>
<dbReference type="InterPro" id="IPR027383">
    <property type="entry name" value="Znf_put"/>
</dbReference>
<comment type="caution">
    <text evidence="14">The sequence shown here is derived from an EMBL/GenBank/DDBJ whole genome shotgun (WGS) entry which is preliminary data.</text>
</comment>
<dbReference type="Pfam" id="PF13490">
    <property type="entry name" value="zf-HC2"/>
    <property type="match status" value="1"/>
</dbReference>